<organism evidence="2 3">
    <name type="scientific">Vibrio algicola</name>
    <dbReference type="NCBI Taxonomy" id="2662262"/>
    <lineage>
        <taxon>Bacteria</taxon>
        <taxon>Pseudomonadati</taxon>
        <taxon>Pseudomonadota</taxon>
        <taxon>Gammaproteobacteria</taxon>
        <taxon>Vibrionales</taxon>
        <taxon>Vibrionaceae</taxon>
        <taxon>Vibrio</taxon>
    </lineage>
</organism>
<protein>
    <submittedName>
        <fullName evidence="2">DUF3541 domain-containing protein</fullName>
    </submittedName>
</protein>
<dbReference type="Pfam" id="PF12060">
    <property type="entry name" value="DUF3541"/>
    <property type="match status" value="1"/>
</dbReference>
<name>A0A5Q0TIG5_9VIBR</name>
<sequence length="374" mass="42780">MAVTFKRTTLIIALLGLSQLAFSPVSFAKNSLNAQDQVTQNTYREDAQIIQHTFETQLYTLSATTAGHYGLRLFRQTLDPKYSAAVWSDLARVTSTLSYIADNIETPEQVKAYGVEQLKAYKKIQKPRTQMRYTITSRMPEYMLIGNDLLSTMARANEYGLKHKDDAKLKKLLQEFDFTPMATDHDMIRAWAAQQANQVYWLRQLGEQDVVEAFIQAFKDTYPDAQDKQLSDQQYANKIYGMTHIIFAASEYYQKQLDPKNKEFDWIYAYFSHNIDTIIKRTKHDVIAEVGISFLLAGKLNDPALLKAQQNIAEAIDFKHGMIPSTDGDFEVAKGEHRNVLAIMLLNWQGVNQAPTIINQPHVFKNLPYGLMKK</sequence>
<gene>
    <name evidence="2" type="ORF">GFB47_14625</name>
</gene>
<evidence type="ECO:0000313" key="3">
    <source>
        <dbReference type="Proteomes" id="UP000348942"/>
    </source>
</evidence>
<evidence type="ECO:0000313" key="2">
    <source>
        <dbReference type="EMBL" id="QGA66640.1"/>
    </source>
</evidence>
<dbReference type="EMBL" id="CP045700">
    <property type="protein sequence ID" value="QGA66640.1"/>
    <property type="molecule type" value="Genomic_DNA"/>
</dbReference>
<feature type="chain" id="PRO_5024415777" evidence="1">
    <location>
        <begin position="29"/>
        <end position="374"/>
    </location>
</feature>
<accession>A0A5Q0TIG5</accession>
<proteinExistence type="predicted"/>
<feature type="signal peptide" evidence="1">
    <location>
        <begin position="1"/>
        <end position="28"/>
    </location>
</feature>
<reference evidence="2 3" key="1">
    <citation type="submission" date="2019-10" db="EMBL/GenBank/DDBJ databases">
        <title>Vibrio sp. nov., isolated from Coralline algae surface.</title>
        <authorList>
            <person name="Geng Y."/>
            <person name="Zhang X."/>
        </authorList>
    </citation>
    <scope>NUCLEOTIDE SEQUENCE [LARGE SCALE GENOMIC DNA]</scope>
    <source>
        <strain evidence="2 3">SM1977</strain>
    </source>
</reference>
<dbReference type="Proteomes" id="UP000348942">
    <property type="component" value="Chromosome 2"/>
</dbReference>
<keyword evidence="3" id="KW-1185">Reference proteome</keyword>
<keyword evidence="1" id="KW-0732">Signal</keyword>
<dbReference type="AlphaFoldDB" id="A0A5Q0TIG5"/>
<evidence type="ECO:0000256" key="1">
    <source>
        <dbReference type="SAM" id="SignalP"/>
    </source>
</evidence>
<dbReference type="RefSeq" id="WP_153448773.1">
    <property type="nucleotide sequence ID" value="NZ_CP045700.1"/>
</dbReference>
<dbReference type="InterPro" id="IPR021928">
    <property type="entry name" value="DUF3541"/>
</dbReference>